<organism evidence="1 2">
    <name type="scientific">candidate division KSB3 bacterium</name>
    <dbReference type="NCBI Taxonomy" id="2044937"/>
    <lineage>
        <taxon>Bacteria</taxon>
        <taxon>candidate division KSB3</taxon>
    </lineage>
</organism>
<evidence type="ECO:0000313" key="1">
    <source>
        <dbReference type="EMBL" id="PID56085.1"/>
    </source>
</evidence>
<proteinExistence type="predicted"/>
<evidence type="ECO:0000313" key="2">
    <source>
        <dbReference type="Proteomes" id="UP000229740"/>
    </source>
</evidence>
<reference evidence="1 2" key="1">
    <citation type="submission" date="2017-10" db="EMBL/GenBank/DDBJ databases">
        <title>Novel microbial diversity and functional potential in the marine mammal oral microbiome.</title>
        <authorList>
            <person name="Dudek N.K."/>
            <person name="Sun C.L."/>
            <person name="Burstein D."/>
            <person name="Kantor R.S."/>
            <person name="Aliaga Goltsman D.S."/>
            <person name="Bik E.M."/>
            <person name="Thomas B.C."/>
            <person name="Banfield J.F."/>
            <person name="Relman D.A."/>
        </authorList>
    </citation>
    <scope>NUCLEOTIDE SEQUENCE [LARGE SCALE GENOMIC DNA]</scope>
    <source>
        <strain evidence="1">DOLZORAL124_49_17</strain>
    </source>
</reference>
<protein>
    <submittedName>
        <fullName evidence="1">Uncharacterized protein</fullName>
    </submittedName>
</protein>
<dbReference type="EMBL" id="PDPS01000038">
    <property type="protein sequence ID" value="PID56085.1"/>
    <property type="molecule type" value="Genomic_DNA"/>
</dbReference>
<comment type="caution">
    <text evidence="1">The sequence shown here is derived from an EMBL/GenBank/DDBJ whole genome shotgun (WGS) entry which is preliminary data.</text>
</comment>
<dbReference type="Proteomes" id="UP000229740">
    <property type="component" value="Unassembled WGS sequence"/>
</dbReference>
<accession>A0A2G6E1X1</accession>
<sequence length="174" mass="19679">MISEQRWPYGIYLLADCLVFRVSDDRIHLIPKERVLRPEKPENSASWQITFDNLGYINADETEKTLGISSLYVADSDLRAADFMKALNHWLSNDSCGDVQAHAPDSAPVVDIVEEKQATLKQELTEIDTETVSMTKKQRIKVAIVELLLYGGFVNLCFVGEFCFMTNCQTLSIL</sequence>
<gene>
    <name evidence="1" type="ORF">CSB45_12670</name>
</gene>
<dbReference type="AlphaFoldDB" id="A0A2G6E1X1"/>
<name>A0A2G6E1X1_9BACT</name>